<keyword evidence="3" id="KW-0472">Membrane</keyword>
<dbReference type="EMBL" id="PYSW02000025">
    <property type="protein sequence ID" value="KAG2381881.1"/>
    <property type="molecule type" value="Genomic_DNA"/>
</dbReference>
<accession>A0AA88GMG3</accession>
<feature type="domain" description="Rho-GAP" evidence="4">
    <location>
        <begin position="276"/>
        <end position="500"/>
    </location>
</feature>
<feature type="coiled-coil region" evidence="1">
    <location>
        <begin position="558"/>
        <end position="630"/>
    </location>
</feature>
<dbReference type="InterPro" id="IPR000198">
    <property type="entry name" value="RhoGAP_dom"/>
</dbReference>
<dbReference type="CDD" id="cd00159">
    <property type="entry name" value="RhoGAP"/>
    <property type="match status" value="1"/>
</dbReference>
<keyword evidence="1" id="KW-0175">Coiled coil</keyword>
<reference evidence="5 6" key="1">
    <citation type="journal article" date="2018" name="BMC Genomics">
        <title>The genome of Naegleria lovaniensis, the basis for a comparative approach to unravel pathogenicity factors of the human pathogenic amoeba N. fowleri.</title>
        <authorList>
            <person name="Liechti N."/>
            <person name="Schurch N."/>
            <person name="Bruggmann R."/>
            <person name="Wittwer M."/>
        </authorList>
    </citation>
    <scope>NUCLEOTIDE SEQUENCE [LARGE SCALE GENOMIC DNA]</scope>
    <source>
        <strain evidence="5 6">ATCC 30569</strain>
    </source>
</reference>
<evidence type="ECO:0000313" key="5">
    <source>
        <dbReference type="EMBL" id="KAG2381881.1"/>
    </source>
</evidence>
<feature type="region of interest" description="Disordered" evidence="2">
    <location>
        <begin position="119"/>
        <end position="150"/>
    </location>
</feature>
<dbReference type="SUPFAM" id="SSF48350">
    <property type="entry name" value="GTPase activation domain, GAP"/>
    <property type="match status" value="1"/>
</dbReference>
<proteinExistence type="predicted"/>
<evidence type="ECO:0000256" key="3">
    <source>
        <dbReference type="SAM" id="Phobius"/>
    </source>
</evidence>
<evidence type="ECO:0000259" key="4">
    <source>
        <dbReference type="PROSITE" id="PS50238"/>
    </source>
</evidence>
<dbReference type="Proteomes" id="UP000816034">
    <property type="component" value="Unassembled WGS sequence"/>
</dbReference>
<evidence type="ECO:0000256" key="1">
    <source>
        <dbReference type="SAM" id="Coils"/>
    </source>
</evidence>
<dbReference type="GO" id="GO:0007264">
    <property type="term" value="P:small GTPase-mediated signal transduction"/>
    <property type="evidence" value="ECO:0007669"/>
    <property type="project" value="TreeGrafter"/>
</dbReference>
<feature type="compositionally biased region" description="Low complexity" evidence="2">
    <location>
        <begin position="128"/>
        <end position="148"/>
    </location>
</feature>
<dbReference type="SMART" id="SM00324">
    <property type="entry name" value="RhoGAP"/>
    <property type="match status" value="1"/>
</dbReference>
<dbReference type="RefSeq" id="XP_044547560.1">
    <property type="nucleotide sequence ID" value="XM_044695449.1"/>
</dbReference>
<evidence type="ECO:0000256" key="2">
    <source>
        <dbReference type="SAM" id="MobiDB-lite"/>
    </source>
</evidence>
<dbReference type="GeneID" id="68098128"/>
<feature type="transmembrane region" description="Helical" evidence="3">
    <location>
        <begin position="671"/>
        <end position="690"/>
    </location>
</feature>
<dbReference type="Pfam" id="PF00620">
    <property type="entry name" value="RhoGAP"/>
    <property type="match status" value="1"/>
</dbReference>
<dbReference type="PANTHER" id="PTHR45808">
    <property type="entry name" value="RHO GTPASE-ACTIVATING PROTEIN 68F"/>
    <property type="match status" value="1"/>
</dbReference>
<sequence>MSSSSSQLLPKVIVQVGPNQLIPLDMHSLFSSSSISPKQVTFIDLLDALQERLEIILPAKSSESAISKIFAQSDYQSILSQPSLETEQQVLLMLWSVKTKTSLRKNFLSGMVERSSAALRRKIEGTKESSSSLTGESSPHHASSMSDSLEQGIVASSTPEGKIKKKLLKMNETVYSHSGECVNFKLLSQVTPSLTHSLPEEVLNDESDFLYLELHPSMDLSRVTVLNNSLSSTCLNETLFNMEHYYTQFSASTISQATSCSNTTLESETQIPSQLIHVGDLLNEELLKPVKIPYLLRVCIKYVRDHGGLKTQGIFREAGSKRKLLELSKLFNSFMAFPQMFVNKSIDIPTHFGVMIAADMIKTYLRGLPDCLLTFDKYDTLIELFSIKDHDEQYLLEKTKLILLDLPEVNRAVLDELMSLCHDICCVEENVTLNKMSPRNMAIVIGPNLLFVPTVNNSDRVHMDSFKRLSIRSEIKRQQETISVVCDVCQFLIEHQEDLFRKSTILSNYPQNEKELNSVSCEDQASDQCNHKPSVQENGGLTHRGANNHSTNTATPTVNELLKALQEKDHTISQMKKETFLELQKQKMIKQLQSENTLLSRENKQVSKSLEETRKELQFLKAHIEQLTLNGVTAIHHDDNNIPTITTTAPTPTTARSIPEKEIERASTFETVTSIMFTLAIISLSVWIYSNSVFEH</sequence>
<dbReference type="AlphaFoldDB" id="A0AA88GMG3"/>
<dbReference type="PANTHER" id="PTHR45808:SF2">
    <property type="entry name" value="RHO GTPASE-ACTIVATING PROTEIN 68F"/>
    <property type="match status" value="1"/>
</dbReference>
<feature type="region of interest" description="Disordered" evidence="2">
    <location>
        <begin position="522"/>
        <end position="554"/>
    </location>
</feature>
<dbReference type="GO" id="GO:0005737">
    <property type="term" value="C:cytoplasm"/>
    <property type="evidence" value="ECO:0007669"/>
    <property type="project" value="TreeGrafter"/>
</dbReference>
<dbReference type="GO" id="GO:0005096">
    <property type="term" value="F:GTPase activator activity"/>
    <property type="evidence" value="ECO:0007669"/>
    <property type="project" value="TreeGrafter"/>
</dbReference>
<keyword evidence="3" id="KW-1133">Transmembrane helix</keyword>
<dbReference type="PROSITE" id="PS50238">
    <property type="entry name" value="RHOGAP"/>
    <property type="match status" value="1"/>
</dbReference>
<protein>
    <recommendedName>
        <fullName evidence="4">Rho-GAP domain-containing protein</fullName>
    </recommendedName>
</protein>
<gene>
    <name evidence="5" type="ORF">C9374_005673</name>
</gene>
<organism evidence="5 6">
    <name type="scientific">Naegleria lovaniensis</name>
    <name type="common">Amoeba</name>
    <dbReference type="NCBI Taxonomy" id="51637"/>
    <lineage>
        <taxon>Eukaryota</taxon>
        <taxon>Discoba</taxon>
        <taxon>Heterolobosea</taxon>
        <taxon>Tetramitia</taxon>
        <taxon>Eutetramitia</taxon>
        <taxon>Vahlkampfiidae</taxon>
        <taxon>Naegleria</taxon>
    </lineage>
</organism>
<comment type="caution">
    <text evidence="5">The sequence shown here is derived from an EMBL/GenBank/DDBJ whole genome shotgun (WGS) entry which is preliminary data.</text>
</comment>
<keyword evidence="6" id="KW-1185">Reference proteome</keyword>
<dbReference type="InterPro" id="IPR008936">
    <property type="entry name" value="Rho_GTPase_activation_prot"/>
</dbReference>
<dbReference type="Gene3D" id="1.10.555.10">
    <property type="entry name" value="Rho GTPase activation protein"/>
    <property type="match status" value="1"/>
</dbReference>
<keyword evidence="3" id="KW-0812">Transmembrane</keyword>
<name>A0AA88GMG3_NAELO</name>
<evidence type="ECO:0000313" key="6">
    <source>
        <dbReference type="Proteomes" id="UP000816034"/>
    </source>
</evidence>